<dbReference type="InterPro" id="IPR015122">
    <property type="entry name" value="Tn916-Xis"/>
</dbReference>
<evidence type="ECO:0000313" key="2">
    <source>
        <dbReference type="Proteomes" id="UP000460412"/>
    </source>
</evidence>
<dbReference type="InterPro" id="IPR010093">
    <property type="entry name" value="SinI_DNA-bd"/>
</dbReference>
<reference evidence="1 2" key="1">
    <citation type="submission" date="2019-12" db="EMBL/GenBank/DDBJ databases">
        <title>Sporaefaciens musculi gen. nov., sp. nov., a novel bacterium isolated from the caecum of an obese mouse.</title>
        <authorList>
            <person name="Rasmussen T.S."/>
            <person name="Streidl T."/>
            <person name="Hitch T.C.A."/>
            <person name="Wortmann E."/>
            <person name="Deptula P."/>
            <person name="Hansen M."/>
            <person name="Nielsen D.S."/>
            <person name="Clavel T."/>
            <person name="Vogensen F.K."/>
        </authorList>
    </citation>
    <scope>NUCLEOTIDE SEQUENCE [LARGE SCALE GENOMIC DNA]</scope>
    <source>
        <strain evidence="1 2">WCA-9-b2</strain>
    </source>
</reference>
<sequence>MADEQKNNHITTENGKTSVSVSEKYMLTIKEAAEYFSIGTKKMRRLAEDNLGRFAVYSGNRYLIIRTKFEKFVDESSAI</sequence>
<keyword evidence="2" id="KW-1185">Reference proteome</keyword>
<dbReference type="Pfam" id="PF09035">
    <property type="entry name" value="Tn916-Xis"/>
    <property type="match status" value="1"/>
</dbReference>
<dbReference type="EMBL" id="WUQX01000001">
    <property type="protein sequence ID" value="MXP78439.1"/>
    <property type="molecule type" value="Genomic_DNA"/>
</dbReference>
<dbReference type="GO" id="GO:0003677">
    <property type="term" value="F:DNA binding"/>
    <property type="evidence" value="ECO:0007669"/>
    <property type="project" value="InterPro"/>
</dbReference>
<evidence type="ECO:0000313" key="1">
    <source>
        <dbReference type="EMBL" id="MXP78439.1"/>
    </source>
</evidence>
<comment type="caution">
    <text evidence="1">The sequence shown here is derived from an EMBL/GenBank/DDBJ whole genome shotgun (WGS) entry which is preliminary data.</text>
</comment>
<dbReference type="NCBIfam" id="TIGR01764">
    <property type="entry name" value="excise"/>
    <property type="match status" value="1"/>
</dbReference>
<gene>
    <name evidence="1" type="ORF">GN277_24760</name>
</gene>
<protein>
    <submittedName>
        <fullName evidence="1">Helix-turn-helix domain-containing protein</fullName>
    </submittedName>
</protein>
<organism evidence="1 2">
    <name type="scientific">Sporofaciens musculi</name>
    <dbReference type="NCBI Taxonomy" id="2681861"/>
    <lineage>
        <taxon>Bacteria</taxon>
        <taxon>Bacillati</taxon>
        <taxon>Bacillota</taxon>
        <taxon>Clostridia</taxon>
        <taxon>Lachnospirales</taxon>
        <taxon>Lachnospiraceae</taxon>
        <taxon>Sporofaciens</taxon>
    </lineage>
</organism>
<proteinExistence type="predicted"/>
<dbReference type="RefSeq" id="WP_159755022.1">
    <property type="nucleotide sequence ID" value="NZ_WUQX01000001.1"/>
</dbReference>
<name>A0A7X3ML36_9FIRM</name>
<dbReference type="AlphaFoldDB" id="A0A7X3ML36"/>
<dbReference type="InterPro" id="IPR038148">
    <property type="entry name" value="Tn1545/Tn916_Xis"/>
</dbReference>
<dbReference type="Proteomes" id="UP000460412">
    <property type="component" value="Unassembled WGS sequence"/>
</dbReference>
<dbReference type="Gene3D" id="3.90.105.50">
    <property type="match status" value="1"/>
</dbReference>
<accession>A0A7X3ML36</accession>